<organism evidence="3 4">
    <name type="scientific">Streptomyces alboflavus</name>
    <dbReference type="NCBI Taxonomy" id="67267"/>
    <lineage>
        <taxon>Bacteria</taxon>
        <taxon>Bacillati</taxon>
        <taxon>Actinomycetota</taxon>
        <taxon>Actinomycetes</taxon>
        <taxon>Kitasatosporales</taxon>
        <taxon>Streptomycetaceae</taxon>
        <taxon>Streptomyces</taxon>
    </lineage>
</organism>
<evidence type="ECO:0000259" key="2">
    <source>
        <dbReference type="Pfam" id="PF01738"/>
    </source>
</evidence>
<evidence type="ECO:0000313" key="4">
    <source>
        <dbReference type="Proteomes" id="UP000195880"/>
    </source>
</evidence>
<dbReference type="Gene3D" id="3.40.50.1820">
    <property type="entry name" value="alpha/beta hydrolase"/>
    <property type="match status" value="1"/>
</dbReference>
<dbReference type="Pfam" id="PF01738">
    <property type="entry name" value="DLH"/>
    <property type="match status" value="1"/>
</dbReference>
<dbReference type="KEGG" id="salf:SMD44_00370"/>
<feature type="region of interest" description="Disordered" evidence="1">
    <location>
        <begin position="1"/>
        <end position="26"/>
    </location>
</feature>
<dbReference type="InterPro" id="IPR002925">
    <property type="entry name" value="Dienelactn_hydro"/>
</dbReference>
<sequence>MSAPVPTGRRTARPGAEPGGLAEGDMTPEAISELNEALDAAGVGYATEIYPDTVHGFTMADTAAFSPAGRRQHWDRLLPLLSRTLEVRRPR</sequence>
<accession>A0A1Z1W3H5</accession>
<evidence type="ECO:0000313" key="3">
    <source>
        <dbReference type="EMBL" id="ARX80972.1"/>
    </source>
</evidence>
<feature type="domain" description="Dienelactone hydrolase" evidence="2">
    <location>
        <begin position="29"/>
        <end position="83"/>
    </location>
</feature>
<dbReference type="EMBL" id="CP021748">
    <property type="protein sequence ID" value="ARX80972.1"/>
    <property type="molecule type" value="Genomic_DNA"/>
</dbReference>
<dbReference type="AlphaFoldDB" id="A0A1Z1W3H5"/>
<dbReference type="GO" id="GO:0016787">
    <property type="term" value="F:hydrolase activity"/>
    <property type="evidence" value="ECO:0007669"/>
    <property type="project" value="UniProtKB-KW"/>
</dbReference>
<dbReference type="InterPro" id="IPR029058">
    <property type="entry name" value="AB_hydrolase_fold"/>
</dbReference>
<dbReference type="Proteomes" id="UP000195880">
    <property type="component" value="Chromosome"/>
</dbReference>
<reference evidence="3 4" key="1">
    <citation type="submission" date="2017-05" db="EMBL/GenBank/DDBJ databases">
        <title>Streptomyces alboflavus Genome sequencing and assembly.</title>
        <authorList>
            <person name="Wang Y."/>
            <person name="Du B."/>
            <person name="Ding Y."/>
            <person name="Liu H."/>
            <person name="Hou Q."/>
            <person name="Liu K."/>
            <person name="Wang C."/>
            <person name="Yao L."/>
        </authorList>
    </citation>
    <scope>NUCLEOTIDE SEQUENCE [LARGE SCALE GENOMIC DNA]</scope>
    <source>
        <strain evidence="3 4">MDJK44</strain>
    </source>
</reference>
<name>A0A1Z1W3H5_9ACTN</name>
<gene>
    <name evidence="3" type="ORF">SMD44_00370</name>
</gene>
<evidence type="ECO:0000256" key="1">
    <source>
        <dbReference type="SAM" id="MobiDB-lite"/>
    </source>
</evidence>
<proteinExistence type="predicted"/>
<keyword evidence="3" id="KW-0378">Hydrolase</keyword>
<keyword evidence="4" id="KW-1185">Reference proteome</keyword>
<protein>
    <submittedName>
        <fullName evidence="3">Hydrolase hydrolase</fullName>
    </submittedName>
</protein>